<feature type="domain" description="N-acetyltransferase" evidence="1">
    <location>
        <begin position="1"/>
        <end position="175"/>
    </location>
</feature>
<evidence type="ECO:0000259" key="1">
    <source>
        <dbReference type="PROSITE" id="PS51186"/>
    </source>
</evidence>
<proteinExistence type="predicted"/>
<organism evidence="2 3">
    <name type="scientific">Escherichia phage K1-5</name>
    <dbReference type="NCBI Taxonomy" id="2681604"/>
    <lineage>
        <taxon>Viruses</taxon>
        <taxon>Duplodnaviria</taxon>
        <taxon>Heunggongvirae</taxon>
        <taxon>Uroviricota</taxon>
        <taxon>Caudoviricetes</taxon>
        <taxon>Autographivirales</taxon>
        <taxon>Autosignataviridae</taxon>
        <taxon>Molineuxvirinae</taxon>
        <taxon>Vectrevirus</taxon>
        <taxon>Vectrevirus K15</taxon>
    </lineage>
</organism>
<dbReference type="InterPro" id="IPR016181">
    <property type="entry name" value="Acyl_CoA_acyltransferase"/>
</dbReference>
<reference evidence="2 3" key="2">
    <citation type="journal article" date="2002" name="J. Bacteriol.">
        <title>Bacteriophage SP6 is closely related to phages K1-5, K5, and K1E but encodes a tail protein very similar to that of the distantly related P22.</title>
        <authorList>
            <person name="Scholl D."/>
            <person name="Adhya S."/>
            <person name="Merril C.R."/>
        </authorList>
    </citation>
    <scope>NUCLEOTIDE SEQUENCE [LARGE SCALE GENOMIC DNA]</scope>
</reference>
<dbReference type="GeneID" id="5075965"/>
<name>Q6UGE0_9CAUD</name>
<reference evidence="2 3" key="3">
    <citation type="journal article" date="2004" name="J. Mol. Biol.">
        <title>Genomic analysis of bacteriophages SP6 and K1-5, an estranged subgroup of the T7 supergroup.</title>
        <authorList>
            <person name="Scholl D."/>
            <person name="Kieleczawa J."/>
            <person name="Kemp P."/>
            <person name="Rush J."/>
            <person name="Richardson C.C."/>
            <person name="Merril C."/>
            <person name="Adhya S."/>
            <person name="Molineux I.J."/>
        </authorList>
    </citation>
    <scope>NUCLEOTIDE SEQUENCE</scope>
</reference>
<dbReference type="KEGG" id="vg:5075965"/>
<dbReference type="Gene3D" id="3.40.630.30">
    <property type="match status" value="1"/>
</dbReference>
<dbReference type="SUPFAM" id="SSF55729">
    <property type="entry name" value="Acyl-CoA N-acyltransferases (Nat)"/>
    <property type="match status" value="1"/>
</dbReference>
<accession>Q6UGE0</accession>
<dbReference type="EMBL" id="AY370674">
    <property type="protein sequence ID" value="AAR90069.1"/>
    <property type="molecule type" value="Genomic_DNA"/>
</dbReference>
<evidence type="ECO:0000313" key="3">
    <source>
        <dbReference type="Proteomes" id="UP000002105"/>
    </source>
</evidence>
<protein>
    <recommendedName>
        <fullName evidence="1">N-acetyltransferase domain-containing protein</fullName>
    </recommendedName>
</protein>
<dbReference type="Pfam" id="PF00583">
    <property type="entry name" value="Acetyltransf_1"/>
    <property type="match status" value="1"/>
</dbReference>
<dbReference type="CDD" id="cd04301">
    <property type="entry name" value="NAT_SF"/>
    <property type="match status" value="1"/>
</dbReference>
<sequence length="175" mass="19838">MIRPASFLDIPEIINLGNKYVEEEVKVVAHHSASWNAEQSAITFVHLLIETHHSASWNAEQSAHNLCASLSREDLSLWVAVDEGQIVGFLWAGYHELAPWTPVRVASDILFYIIPERRGTLLGMRLIKALKQWASDNECSEVRLSIASGINEERVGRMYKRLGFEPFGTVYNLKF</sequence>
<dbReference type="Proteomes" id="UP000002105">
    <property type="component" value="Segment"/>
</dbReference>
<dbReference type="RefSeq" id="YP_654128.1">
    <property type="nucleotide sequence ID" value="NC_008152.1"/>
</dbReference>
<dbReference type="GO" id="GO:0016747">
    <property type="term" value="F:acyltransferase activity, transferring groups other than amino-acyl groups"/>
    <property type="evidence" value="ECO:0007669"/>
    <property type="project" value="InterPro"/>
</dbReference>
<evidence type="ECO:0000313" key="2">
    <source>
        <dbReference type="EMBL" id="AAR90069.1"/>
    </source>
</evidence>
<dbReference type="PROSITE" id="PS51186">
    <property type="entry name" value="GNAT"/>
    <property type="match status" value="1"/>
</dbReference>
<dbReference type="InterPro" id="IPR000182">
    <property type="entry name" value="GNAT_dom"/>
</dbReference>
<reference evidence="2 3" key="1">
    <citation type="journal article" date="2001" name="J. Virol.">
        <title>Bacteriophage K1-5 encodes two different tail fiber proteins, allowing it to infect and replicate on both K1 and K5 strains of Escherichia coli.</title>
        <authorList>
            <person name="Scholl D."/>
            <person name="Rogers S."/>
            <person name="Adhya S."/>
            <person name="Merril C.R."/>
        </authorList>
    </citation>
    <scope>NUCLEOTIDE SEQUENCE [LARGE SCALE GENOMIC DNA]</scope>
</reference>
<keyword evidence="3" id="KW-1185">Reference proteome</keyword>